<evidence type="ECO:0000313" key="3">
    <source>
        <dbReference type="Proteomes" id="UP000636518"/>
    </source>
</evidence>
<protein>
    <recommendedName>
        <fullName evidence="4">2OG-Fe(II) oxygenase</fullName>
    </recommendedName>
</protein>
<organism evidence="1">
    <name type="scientific">Pseudomonas zanjanensis</name>
    <dbReference type="NCBI Taxonomy" id="2745496"/>
    <lineage>
        <taxon>Bacteria</taxon>
        <taxon>Pseudomonadati</taxon>
        <taxon>Pseudomonadota</taxon>
        <taxon>Gammaproteobacteria</taxon>
        <taxon>Pseudomonadales</taxon>
        <taxon>Pseudomonadaceae</taxon>
        <taxon>Pseudomonas</taxon>
    </lineage>
</organism>
<keyword evidence="3" id="KW-1185">Reference proteome</keyword>
<dbReference type="AlphaFoldDB" id="A0A923JLG8"/>
<proteinExistence type="predicted"/>
<reference evidence="2" key="3">
    <citation type="submission" date="2021-06" db="EMBL/GenBank/DDBJ databases">
        <title>Updating the genus Pseudomonas: Description of 43 new species and partition of the Pseudomonas putida group.</title>
        <authorList>
            <person name="Girard L."/>
            <person name="Lood C."/>
            <person name="Vandamme P."/>
            <person name="Rokni-Zadeh H."/>
            <person name="Van Noort V."/>
            <person name="Hofte M."/>
            <person name="Lavigne R."/>
            <person name="De Mot R."/>
        </authorList>
    </citation>
    <scope>NUCLEOTIDE SEQUENCE</scope>
    <source>
        <strain evidence="2">SWRI12</strain>
    </source>
</reference>
<dbReference type="Proteomes" id="UP000636518">
    <property type="component" value="Unassembled WGS sequence"/>
</dbReference>
<dbReference type="EMBL" id="JABWRB020000005">
    <property type="protein sequence ID" value="MBV4498410.1"/>
    <property type="molecule type" value="Genomic_DNA"/>
</dbReference>
<dbReference type="Gene3D" id="2.60.120.620">
    <property type="entry name" value="q2cbj1_9rhob like domain"/>
    <property type="match status" value="1"/>
</dbReference>
<evidence type="ECO:0008006" key="4">
    <source>
        <dbReference type="Google" id="ProtNLM"/>
    </source>
</evidence>
<gene>
    <name evidence="2" type="ORF">HU715_024015</name>
    <name evidence="1" type="ORF">HU715_18585</name>
</gene>
<comment type="caution">
    <text evidence="1">The sequence shown here is derived from an EMBL/GenBank/DDBJ whole genome shotgun (WGS) entry which is preliminary data.</text>
</comment>
<accession>A0A923JLG8</accession>
<dbReference type="RefSeq" id="WP_186707563.1">
    <property type="nucleotide sequence ID" value="NZ_JABWRB020000005.1"/>
</dbReference>
<reference evidence="1" key="2">
    <citation type="submission" date="2020-07" db="EMBL/GenBank/DDBJ databases">
        <authorList>
            <person name="Lood C."/>
            <person name="Girard L."/>
        </authorList>
    </citation>
    <scope>NUCLEOTIDE SEQUENCE</scope>
    <source>
        <strain evidence="1">SWRI12</strain>
    </source>
</reference>
<evidence type="ECO:0000313" key="2">
    <source>
        <dbReference type="EMBL" id="MBV4498410.1"/>
    </source>
</evidence>
<evidence type="ECO:0000313" key="1">
    <source>
        <dbReference type="EMBL" id="MBC3391667.1"/>
    </source>
</evidence>
<sequence length="238" mass="27116">MSGLMEYVSQKVTGAELVREPFSFFEVKDFVPAELYREFISSLPALDLYKPLMHKSTLRNGSSTRFELPLSLEGISIDLGKVFSGSKVAIEVVELLCSEPFKRLLLGKFGSDLEVTPYPHLYKDFAGFDLPPHTDIVEKAMTFGWYLPEGADYKESGLGLFVKSEGGFEEFRKIPYEPNVAFAFLRSDDSWHGAAHHPSVSYERNSLFVTFYRRSHYRDGALLVNDPNVDRKEIRIHE</sequence>
<name>A0A923JLG8_9PSED</name>
<reference evidence="1 3" key="1">
    <citation type="journal article" date="2020" name="Microorganisms">
        <title>Reliable Identification of Environmental Pseudomonas Isolates Using the rpoD Gene.</title>
        <authorList>
            <consortium name="The Broad Institute Genome Sequencing Platform"/>
            <person name="Girard L."/>
            <person name="Lood C."/>
            <person name="Rokni-Zadeh H."/>
            <person name="van Noort V."/>
            <person name="Lavigne R."/>
            <person name="De Mot R."/>
        </authorList>
    </citation>
    <scope>NUCLEOTIDE SEQUENCE</scope>
    <source>
        <strain evidence="1 3">SWRI12</strain>
    </source>
</reference>
<dbReference type="EMBL" id="JABWRB010000024">
    <property type="protein sequence ID" value="MBC3391667.1"/>
    <property type="molecule type" value="Genomic_DNA"/>
</dbReference>